<dbReference type="AlphaFoldDB" id="A0A1Q4H668"/>
<dbReference type="Pfam" id="PF08713">
    <property type="entry name" value="DNA_alkylation"/>
    <property type="match status" value="1"/>
</dbReference>
<keyword evidence="4" id="KW-1185">Reference proteome</keyword>
<reference evidence="1 3" key="1">
    <citation type="submission" date="2016-09" db="EMBL/GenBank/DDBJ databases">
        <title>genome sequences of unsequenced Mycobacteria.</title>
        <authorList>
            <person name="Greninger A.L."/>
            <person name="Jerome K.R."/>
            <person name="Mcnair B."/>
            <person name="Wallis C."/>
            <person name="Fang F."/>
        </authorList>
    </citation>
    <scope>NUCLEOTIDE SEQUENCE [LARGE SCALE GENOMIC DNA]</scope>
    <source>
        <strain evidence="1 3">BM1</strain>
    </source>
</reference>
<dbReference type="PANTHER" id="PTHR34070:SF1">
    <property type="entry name" value="DNA ALKYLATION REPAIR PROTEIN"/>
    <property type="match status" value="1"/>
</dbReference>
<dbReference type="Proteomes" id="UP000220340">
    <property type="component" value="Unassembled WGS sequence"/>
</dbReference>
<evidence type="ECO:0000313" key="1">
    <source>
        <dbReference type="EMBL" id="OPE53634.1"/>
    </source>
</evidence>
<gene>
    <name evidence="1" type="ORF">BV510_14585</name>
    <name evidence="2" type="ORF">CRI78_09360</name>
</gene>
<dbReference type="SUPFAM" id="SSF48371">
    <property type="entry name" value="ARM repeat"/>
    <property type="match status" value="1"/>
</dbReference>
<evidence type="ECO:0000313" key="4">
    <source>
        <dbReference type="Proteomes" id="UP000220340"/>
    </source>
</evidence>
<dbReference type="EMBL" id="PDCR01000010">
    <property type="protein sequence ID" value="PEG54820.1"/>
    <property type="molecule type" value="Genomic_DNA"/>
</dbReference>
<name>A0A1Q4H668_9MYCO</name>
<dbReference type="STRING" id="1801.BRW64_24580"/>
<dbReference type="OrthoDB" id="9775346at2"/>
<dbReference type="Gene3D" id="1.25.10.90">
    <property type="match status" value="1"/>
</dbReference>
<dbReference type="PANTHER" id="PTHR34070">
    <property type="entry name" value="ARMADILLO-TYPE FOLD"/>
    <property type="match status" value="1"/>
</dbReference>
<dbReference type="EMBL" id="MIJD01000142">
    <property type="protein sequence ID" value="OPE53634.1"/>
    <property type="molecule type" value="Genomic_DNA"/>
</dbReference>
<evidence type="ECO:0000313" key="3">
    <source>
        <dbReference type="Proteomes" id="UP000191039"/>
    </source>
</evidence>
<proteinExistence type="predicted"/>
<protein>
    <submittedName>
        <fullName evidence="2">DNA alkylation repair protein</fullName>
    </submittedName>
</protein>
<dbReference type="InterPro" id="IPR016024">
    <property type="entry name" value="ARM-type_fold"/>
</dbReference>
<reference evidence="2 4" key="2">
    <citation type="submission" date="2017-10" db="EMBL/GenBank/DDBJ databases">
        <title>The new phylogeny of genus Mycobacterium.</title>
        <authorList>
            <person name="Tortoli E."/>
            <person name="Trovato A."/>
            <person name="Cirillo D.M."/>
        </authorList>
    </citation>
    <scope>NUCLEOTIDE SEQUENCE [LARGE SCALE GENOMIC DNA]</scope>
    <source>
        <strain evidence="2 4">IP141170001</strain>
    </source>
</reference>
<sequence>MIARVRSELAAAGDPERAIGMQRYMKSDMPFHGVRRPDVRGICRVIFDERPLDSECTVDATVEQLFTTAGRREELYGALQLARHRSYRPYQTPVRVPLYRTLIVTGAWWDTVDEIAANLIGPILLSHPDQVRPTIVEWVTDANLWLRRTAIIAQLAAKQRTDLDLLTQAIDANTADADFFVRKAIGWALRQYARTDPEWVRAFVAEREDRLSGLSKREARKHL</sequence>
<comment type="caution">
    <text evidence="2">The sequence shown here is derived from an EMBL/GenBank/DDBJ whole genome shotgun (WGS) entry which is preliminary data.</text>
</comment>
<dbReference type="Proteomes" id="UP000191039">
    <property type="component" value="Unassembled WGS sequence"/>
</dbReference>
<dbReference type="InterPro" id="IPR014825">
    <property type="entry name" value="DNA_alkylation"/>
</dbReference>
<accession>A0A1Q4H668</accession>
<evidence type="ECO:0000313" key="2">
    <source>
        <dbReference type="EMBL" id="PEG54820.1"/>
    </source>
</evidence>
<dbReference type="CDD" id="cd07064">
    <property type="entry name" value="AlkD_like_1"/>
    <property type="match status" value="1"/>
</dbReference>
<organism evidence="2 4">
    <name type="scientific">Mycolicibacterium diernhoferi</name>
    <dbReference type="NCBI Taxonomy" id="1801"/>
    <lineage>
        <taxon>Bacteria</taxon>
        <taxon>Bacillati</taxon>
        <taxon>Actinomycetota</taxon>
        <taxon>Actinomycetes</taxon>
        <taxon>Mycobacteriales</taxon>
        <taxon>Mycobacteriaceae</taxon>
        <taxon>Mycolicibacterium</taxon>
    </lineage>
</organism>